<evidence type="ECO:0000259" key="1">
    <source>
        <dbReference type="Pfam" id="PF08975"/>
    </source>
</evidence>
<dbReference type="EMBL" id="MN081869">
    <property type="protein sequence ID" value="QEA08227.1"/>
    <property type="molecule type" value="Genomic_DNA"/>
</dbReference>
<organism evidence="2">
    <name type="scientific">Iridovirus Liz-CrIV</name>
    <dbReference type="NCBI Taxonomy" id="2594309"/>
    <lineage>
        <taxon>Viruses</taxon>
        <taxon>Varidnaviria</taxon>
        <taxon>Bamfordvirae</taxon>
        <taxon>Nucleocytoviricota</taxon>
        <taxon>Megaviricetes</taxon>
        <taxon>Pimascovirales</taxon>
        <taxon>Pimascovirales incertae sedis</taxon>
        <taxon>Iridoviridae</taxon>
    </lineage>
</organism>
<dbReference type="InterPro" id="IPR009097">
    <property type="entry name" value="Cyclic_Pdiesterase"/>
</dbReference>
<accession>A0A5B8RMD1</accession>
<sequence length="237" mass="27738">MTDYKHKINAEGEYLPFYGYTSVSMLSSKTSSVLQNIEQLISQTIIGKYYSPLPHTTYHMTLFNIYCMASSPIPPVQRWTLENKENKIPEKLWLPEDVLKIKHIKALDCLRKLPSHLKITNLEFYYKKGLGVWVTLDEESVNAVTNLRKEFSKIYEHDDANLKLHITFAYLFKELPFKNGTREDKKALKTELLKLVEMLNTLKLCTLTNHNIYLYNSMTNYFPIDFFFSSSFSSSFQ</sequence>
<evidence type="ECO:0000313" key="2">
    <source>
        <dbReference type="EMBL" id="QEA08227.1"/>
    </source>
</evidence>
<name>A0A5B8RMD1_9VIRU</name>
<dbReference type="SUPFAM" id="SSF55144">
    <property type="entry name" value="LigT-like"/>
    <property type="match status" value="1"/>
</dbReference>
<feature type="domain" description="DUF1868" evidence="1">
    <location>
        <begin position="8"/>
        <end position="67"/>
    </location>
</feature>
<protein>
    <recommendedName>
        <fullName evidence="1">DUF1868 domain-containing protein</fullName>
    </recommendedName>
</protein>
<dbReference type="Gene3D" id="3.90.1140.10">
    <property type="entry name" value="Cyclic phosphodiesterase"/>
    <property type="match status" value="1"/>
</dbReference>
<dbReference type="InterPro" id="IPR015069">
    <property type="entry name" value="2H-PEstase_DUF1868"/>
</dbReference>
<reference evidence="2" key="1">
    <citation type="journal article" date="2019" name="Viruses">
        <title>Detection and Characterization of Invertebrate Iridoviruses Found in Reptiles and Prey Insects in Europe over the Past Two Decades.</title>
        <authorList>
            <person name="Papp T."/>
            <person name="Marschang R.E."/>
        </authorList>
    </citation>
    <scope>NUCLEOTIDE SEQUENCE</scope>
    <source>
        <strain evidence="2">Liz-CrIV</strain>
    </source>
</reference>
<dbReference type="Pfam" id="PF08975">
    <property type="entry name" value="2H-phosphodiest"/>
    <property type="match status" value="1"/>
</dbReference>
<proteinExistence type="predicted"/>